<accession>N6TZ13</accession>
<evidence type="ECO:0000256" key="13">
    <source>
        <dbReference type="PIRSR" id="PIRSR607992-1"/>
    </source>
</evidence>
<keyword evidence="5" id="KW-0547">Nucleotide-binding</keyword>
<dbReference type="Proteomes" id="UP000030742">
    <property type="component" value="Unassembled WGS sequence"/>
</dbReference>
<name>N6TZ13_DENPD</name>
<dbReference type="EMBL" id="KB632188">
    <property type="protein sequence ID" value="ERL89803.1"/>
    <property type="molecule type" value="Genomic_DNA"/>
</dbReference>
<dbReference type="InterPro" id="IPR007992">
    <property type="entry name" value="CybS"/>
</dbReference>
<comment type="function">
    <text evidence="12">Plays a role in the regulation of the mitochondrial ribosome assembly and of translational activity. Displays mitochondrial GTPase activity.</text>
</comment>
<evidence type="ECO:0000256" key="14">
    <source>
        <dbReference type="PIRSR" id="PIRSR607992-2"/>
    </source>
</evidence>
<dbReference type="SUPFAM" id="SSF52540">
    <property type="entry name" value="P-loop containing nucleoside triphosphate hydrolases"/>
    <property type="match status" value="1"/>
</dbReference>
<evidence type="ECO:0000256" key="10">
    <source>
        <dbReference type="ARBA" id="ARBA00023134"/>
    </source>
</evidence>
<dbReference type="Gene3D" id="1.20.1300.10">
    <property type="entry name" value="Fumarate reductase/succinate dehydrogenase, transmembrane subunit"/>
    <property type="match status" value="1"/>
</dbReference>
<feature type="binding site" description="axial binding residue" evidence="14">
    <location>
        <position position="108"/>
    </location>
    <ligand>
        <name>heme b</name>
        <dbReference type="ChEBI" id="CHEBI:60344"/>
        <note>ligand shared with SDHC</note>
    </ligand>
    <ligandPart>
        <name>Fe</name>
        <dbReference type="ChEBI" id="CHEBI:18248"/>
    </ligandPart>
</feature>
<dbReference type="Gene3D" id="3.40.50.300">
    <property type="entry name" value="P-loop containing nucleotide triphosphate hydrolases"/>
    <property type="match status" value="1"/>
</dbReference>
<dbReference type="GO" id="GO:0046872">
    <property type="term" value="F:metal ion binding"/>
    <property type="evidence" value="ECO:0007669"/>
    <property type="project" value="UniProtKB-KW"/>
</dbReference>
<dbReference type="CDD" id="cd03496">
    <property type="entry name" value="SQR_TypeC_CybS"/>
    <property type="match status" value="1"/>
</dbReference>
<dbReference type="EMBL" id="KB741039">
    <property type="protein sequence ID" value="ENN74535.1"/>
    <property type="molecule type" value="Genomic_DNA"/>
</dbReference>
<dbReference type="STRING" id="77166.N6TZ13"/>
<evidence type="ECO:0000313" key="16">
    <source>
        <dbReference type="EMBL" id="ENN74535.1"/>
    </source>
</evidence>
<dbReference type="InterPro" id="IPR006073">
    <property type="entry name" value="GTP-bd"/>
</dbReference>
<dbReference type="InterPro" id="IPR023179">
    <property type="entry name" value="GTP-bd_ortho_bundle_sf"/>
</dbReference>
<dbReference type="HOGENOM" id="CLU_547763_0_0_1"/>
<reference evidence="16 18" key="1">
    <citation type="journal article" date="2013" name="Genome Biol.">
        <title>Draft genome of the mountain pine beetle, Dendroctonus ponderosae Hopkins, a major forest pest.</title>
        <authorList>
            <person name="Keeling C.I."/>
            <person name="Yuen M.M."/>
            <person name="Liao N.Y."/>
            <person name="Docking T.R."/>
            <person name="Chan S.K."/>
            <person name="Taylor G.A."/>
            <person name="Palmquist D.L."/>
            <person name="Jackman S.D."/>
            <person name="Nguyen A."/>
            <person name="Li M."/>
            <person name="Henderson H."/>
            <person name="Janes J.K."/>
            <person name="Zhao Y."/>
            <person name="Pandoh P."/>
            <person name="Moore R."/>
            <person name="Sperling F.A."/>
            <person name="Huber D.P."/>
            <person name="Birol I."/>
            <person name="Jones S.J."/>
            <person name="Bohlmann J."/>
        </authorList>
    </citation>
    <scope>NUCLEOTIDE SEQUENCE</scope>
</reference>
<dbReference type="OMA" id="PEDNCAL"/>
<evidence type="ECO:0000256" key="11">
    <source>
        <dbReference type="ARBA" id="ARBA00023136"/>
    </source>
</evidence>
<dbReference type="PROSITE" id="PS51721">
    <property type="entry name" value="G_CP"/>
    <property type="match status" value="1"/>
</dbReference>
<sequence>MALSLILRNSAKLRGLSTIPRCSFQLQKAQNFSHLVPKNNANAVFLAAKCRLPFVKIAEQKRFMSADHSKLWPIEKLISLVLLGVVPATFFCPNKILDNIFALAVVIHFHWGLEACVVDYIRPIIVGPVLPKIALGLLYVISASTLAGLIYYNQHEIGIGATLRKFWCITGCPSDNEATPQMAQKIAKDQFRSVFKTVDKDLLQWFPGHMGKGLKQMQQKLRSVDCVIEVHDARIPLSGRNTDFKYTISGVKPHILVLNKVDLIERKMQARIIDKLKSEHEHILFTKCKNQSCAGVKQLFPLAQELIRRSNRYNRQNEDDYNLMFIGVPNVGKSSLINALRVLHLHKGKATAVGSNPGVTRSVLQRIKLSNSPLFYMLDTPGILTPNIQNVEMGLKLALCATIQDHLVGETIICDYLLFWLNHHGYFNYQNYFQMDKPSDNILEVLAHISKSYNKFLRIRTPLNEYMLKPHFEAAANIMLKAFRDGSLGKYMLDESLL</sequence>
<evidence type="ECO:0000256" key="7">
    <source>
        <dbReference type="ARBA" id="ARBA00022946"/>
    </source>
</evidence>
<dbReference type="FunFam" id="3.40.50.300:FF:000876">
    <property type="entry name" value="Mitochondrial GTPase 1"/>
    <property type="match status" value="1"/>
</dbReference>
<dbReference type="Gene3D" id="1.10.1580.10">
    <property type="match status" value="1"/>
</dbReference>
<comment type="similarity">
    <text evidence="3">Belongs to the CybS family.</text>
</comment>
<dbReference type="InterPro" id="IPR034804">
    <property type="entry name" value="SQR/QFR_C/D"/>
</dbReference>
<dbReference type="Pfam" id="PF05328">
    <property type="entry name" value="CybS"/>
    <property type="match status" value="1"/>
</dbReference>
<organism evidence="16">
    <name type="scientific">Dendroctonus ponderosae</name>
    <name type="common">Mountain pine beetle</name>
    <dbReference type="NCBI Taxonomy" id="77166"/>
    <lineage>
        <taxon>Eukaryota</taxon>
        <taxon>Metazoa</taxon>
        <taxon>Ecdysozoa</taxon>
        <taxon>Arthropoda</taxon>
        <taxon>Hexapoda</taxon>
        <taxon>Insecta</taxon>
        <taxon>Pterygota</taxon>
        <taxon>Neoptera</taxon>
        <taxon>Endopterygota</taxon>
        <taxon>Coleoptera</taxon>
        <taxon>Polyphaga</taxon>
        <taxon>Cucujiformia</taxon>
        <taxon>Curculionidae</taxon>
        <taxon>Scolytinae</taxon>
        <taxon>Dendroctonus</taxon>
    </lineage>
</organism>
<keyword evidence="8" id="KW-1133">Transmembrane helix</keyword>
<keyword evidence="4" id="KW-0812">Transmembrane</keyword>
<protein>
    <recommendedName>
        <fullName evidence="15">CP-type G domain-containing protein</fullName>
    </recommendedName>
</protein>
<evidence type="ECO:0000256" key="4">
    <source>
        <dbReference type="ARBA" id="ARBA00022692"/>
    </source>
</evidence>
<dbReference type="GO" id="GO:0005743">
    <property type="term" value="C:mitochondrial inner membrane"/>
    <property type="evidence" value="ECO:0007669"/>
    <property type="project" value="UniProtKB-SubCell"/>
</dbReference>
<feature type="binding site" evidence="13">
    <location>
        <position position="120"/>
    </location>
    <ligand>
        <name>a ubiquinone</name>
        <dbReference type="ChEBI" id="CHEBI:16389"/>
        <note>ligand shared with IP/SDHB</note>
    </ligand>
</feature>
<evidence type="ECO:0000256" key="3">
    <source>
        <dbReference type="ARBA" id="ARBA00007294"/>
    </source>
</evidence>
<dbReference type="GO" id="GO:0005525">
    <property type="term" value="F:GTP binding"/>
    <property type="evidence" value="ECO:0007669"/>
    <property type="project" value="UniProtKB-KW"/>
</dbReference>
<evidence type="ECO:0000256" key="1">
    <source>
        <dbReference type="ARBA" id="ARBA00004443"/>
    </source>
</evidence>
<dbReference type="AlphaFoldDB" id="N6TZ13"/>
<dbReference type="FunFam" id="1.10.1580.10:FF:000004">
    <property type="entry name" value="Mitochondrial GTPase 1"/>
    <property type="match status" value="1"/>
</dbReference>
<feature type="domain" description="CP-type G" evidence="15">
    <location>
        <begin position="214"/>
        <end position="386"/>
    </location>
</feature>
<evidence type="ECO:0000256" key="6">
    <source>
        <dbReference type="ARBA" id="ARBA00022792"/>
    </source>
</evidence>
<keyword evidence="14" id="KW-0408">Iron</keyword>
<dbReference type="OrthoDB" id="269151at2759"/>
<keyword evidence="9" id="KW-0496">Mitochondrion</keyword>
<dbReference type="GO" id="GO:0003924">
    <property type="term" value="F:GTPase activity"/>
    <property type="evidence" value="ECO:0007669"/>
    <property type="project" value="TreeGrafter"/>
</dbReference>
<gene>
    <name evidence="17" type="ORF">D910_07164</name>
    <name evidence="16" type="ORF">YQE_08859</name>
</gene>
<keyword evidence="14" id="KW-0479">Metal-binding</keyword>
<dbReference type="InterPro" id="IPR027417">
    <property type="entry name" value="P-loop_NTPase"/>
</dbReference>
<evidence type="ECO:0000313" key="17">
    <source>
        <dbReference type="EMBL" id="ERL89803.1"/>
    </source>
</evidence>
<evidence type="ECO:0000256" key="8">
    <source>
        <dbReference type="ARBA" id="ARBA00022989"/>
    </source>
</evidence>
<evidence type="ECO:0000256" key="2">
    <source>
        <dbReference type="ARBA" id="ARBA00004448"/>
    </source>
</evidence>
<evidence type="ECO:0000313" key="18">
    <source>
        <dbReference type="Proteomes" id="UP000030742"/>
    </source>
</evidence>
<keyword evidence="11" id="KW-0472">Membrane</keyword>
<keyword evidence="10" id="KW-0342">GTP-binding</keyword>
<proteinExistence type="inferred from homology"/>
<dbReference type="GO" id="GO:0032543">
    <property type="term" value="P:mitochondrial translation"/>
    <property type="evidence" value="ECO:0007669"/>
    <property type="project" value="TreeGrafter"/>
</dbReference>
<keyword evidence="7" id="KW-0809">Transit peptide</keyword>
<dbReference type="PANTHER" id="PTHR45782">
    <property type="entry name" value="MITOCHONDRIAL RIBOSOME-ASSOCIATED GTPASE 1"/>
    <property type="match status" value="1"/>
</dbReference>
<keyword evidence="6" id="KW-0999">Mitochondrion inner membrane</keyword>
<feature type="non-terminal residue" evidence="16">
    <location>
        <position position="1"/>
    </location>
</feature>
<evidence type="ECO:0000256" key="12">
    <source>
        <dbReference type="ARBA" id="ARBA00045284"/>
    </source>
</evidence>
<evidence type="ECO:0000256" key="5">
    <source>
        <dbReference type="ARBA" id="ARBA00022741"/>
    </source>
</evidence>
<dbReference type="CDD" id="cd01856">
    <property type="entry name" value="YlqF"/>
    <property type="match status" value="1"/>
</dbReference>
<evidence type="ECO:0000256" key="9">
    <source>
        <dbReference type="ARBA" id="ARBA00023128"/>
    </source>
</evidence>
<dbReference type="Pfam" id="PF01926">
    <property type="entry name" value="MMR_HSR1"/>
    <property type="match status" value="1"/>
</dbReference>
<evidence type="ECO:0000259" key="15">
    <source>
        <dbReference type="PROSITE" id="PS51721"/>
    </source>
</evidence>
<dbReference type="PANTHER" id="PTHR45782:SF4">
    <property type="entry name" value="MITOCHONDRIAL RIBOSOME-ASSOCIATED GTPASE 1"/>
    <property type="match status" value="1"/>
</dbReference>
<comment type="subcellular location">
    <subcellularLocation>
        <location evidence="2">Mitochondrion inner membrane</location>
        <topology evidence="2">Multi-pass membrane protein</topology>
    </subcellularLocation>
    <subcellularLocation>
        <location evidence="1">Mitochondrion inner membrane</location>
        <topology evidence="1">Peripheral membrane protein</topology>
        <orientation evidence="1">Matrix side</orientation>
    </subcellularLocation>
</comment>
<dbReference type="InterPro" id="IPR030378">
    <property type="entry name" value="G_CP_dom"/>
</dbReference>